<keyword evidence="7" id="KW-0963">Cytoplasm</keyword>
<evidence type="ECO:0000256" key="2">
    <source>
        <dbReference type="ARBA" id="ARBA00004413"/>
    </source>
</evidence>
<dbReference type="OrthoDB" id="29742at2759"/>
<evidence type="ECO:0000256" key="14">
    <source>
        <dbReference type="SAM" id="MobiDB-lite"/>
    </source>
</evidence>
<feature type="region of interest" description="Disordered" evidence="14">
    <location>
        <begin position="1171"/>
        <end position="1222"/>
    </location>
</feature>
<dbReference type="GO" id="GO:0005912">
    <property type="term" value="C:adherens junction"/>
    <property type="evidence" value="ECO:0007669"/>
    <property type="project" value="UniProtKB-SubCell"/>
</dbReference>
<evidence type="ECO:0000256" key="5">
    <source>
        <dbReference type="ARBA" id="ARBA00014125"/>
    </source>
</evidence>
<evidence type="ECO:0000256" key="1">
    <source>
        <dbReference type="ARBA" id="ARBA00004245"/>
    </source>
</evidence>
<feature type="compositionally biased region" description="Pro residues" evidence="14">
    <location>
        <begin position="1176"/>
        <end position="1204"/>
    </location>
</feature>
<sequence>MNANALRAYFRPKGEETGCLTYRARMHRFFAELEPSLSVTEQNLADRVRYILHSNIFGDAELERLRCEAVPSSDGNDTAGNAAPLIAQQNTHVDAAVNIPFVVDSDDDGIVPHELEKMRSILKESMLETRSMPLVNRSRLPRIPLSKRNRAVVWALNPMLVTYLEASRDICGTDSILLGAVLAVCHIIGAKLPMAGRATRQSSAIPAWKKRIEDRITKARALIGRLTSFRSGNNRLRVVRTVRMAFAGTNISLSQPDITQKLTERIDDLKQKSAAWGKRIRRFSEGSRRFNQNCLFQSDQKRLYKSLERLEVCGAGPGPDQADDIVAFWRGLWSELVNHNEDPWMEVAASQSASVTPMDPVTITPEDVAEAVRRAPNWKSPGLDGLQHYWLKGFVTCHAVLARQFQEALNQKSLPSLFTTGITHLVPKDQDIKDPSKYQSILEPVAQQVSRLVILHEEAEDGNAMPDLARPVQAVSLAVNNLVKVGHETIESSDDVILRQDMPGALRRVEGAATLLQQASDMLRADPYSGPARKKLIEGSRGILQGTSGLLLCFDESEVRKIVKECKKVLDYLGVAEVIDTMEDLVQFLRDISPALSRAAREVAARASELTHPPHAETLTSCLESVKQLAPVLICSMKTYIHILTEGGKGMEEAAENRNYLAQRMADEIHEIIRVLQLTSYVEDGGEKDNIAVLKALQTQIHTKMGTAHEFLNDPAALRNSAGERALRSVLTSAQRAAEHLAPDLADTVRRDVRSGGINADHLCDERQMGRGREPKALNLASDLRSQLNEVEGVVNEGVRAAEKQGGKTIQARLETAHKWLLHPAADSHTRSEGQKAITSIVSQGQRIADGLQGREKAEILQLCGDVQRLSDKLADMCSNGYGQSDEARAVTRELTDKLHELKRGMERAVVNRVVEDFIDVAAPLRHFTDAVNAPEGAVGREANFSERAAALQAFSDRACAAAGVVAAAAHHKRLADPLVHHARQVEKLSPQLIAAGKIRLHYPDSKVAEEHFNNLKNQYADAVLRVRDLCDQAVDPLDFVRTAGELMQKHTYLCEDAIRNDDAQKMVDNTSAIARLANRVLLVGGAERENTEDGEFARALGAAQQRLQASIAPAVRHAKRVALRDRTAVPAWRTANTEIMSAASEVEAAFGRHMSRAPSLTDTLRALHVSERAPPRPPPPAPAPPAPLAPPAPGLAPPRPPPPDTDDEDEDIFRRQPHPSQPILVAAHNLHKAVREWSSKDNEIIAAAKRMAILMARLSDLVRSDSKGSKRELIATAKAIAEASEEVTCLAKKLALECTDKRIRTNLLQVCERIPTIGTQLKILSTVKATMLGAQGSEEDQEATEMLVGNAQNLMQSVKETVKAAEGASIKIRTEQGGYRLRWVRRSPWYQI</sequence>
<reference evidence="15" key="1">
    <citation type="submission" date="2021-04" db="EMBL/GenBank/DDBJ databases">
        <authorList>
            <person name="Tunstrom K."/>
        </authorList>
    </citation>
    <scope>NUCLEOTIDE SEQUENCE</scope>
</reference>
<gene>
    <name evidence="15" type="ORF">PAPOLLO_LOCUS17865</name>
</gene>
<name>A0A8S3XFS6_PARAO</name>
<evidence type="ECO:0000256" key="7">
    <source>
        <dbReference type="ARBA" id="ARBA00022490"/>
    </source>
</evidence>
<evidence type="ECO:0000256" key="9">
    <source>
        <dbReference type="ARBA" id="ARBA00022889"/>
    </source>
</evidence>
<keyword evidence="8" id="KW-0677">Repeat</keyword>
<keyword evidence="16" id="KW-1185">Reference proteome</keyword>
<dbReference type="FunFam" id="1.20.120.230:FF:000010">
    <property type="entry name" value="Vinculin a"/>
    <property type="match status" value="1"/>
</dbReference>
<organism evidence="15 16">
    <name type="scientific">Parnassius apollo</name>
    <name type="common">Apollo butterfly</name>
    <name type="synonym">Papilio apollo</name>
    <dbReference type="NCBI Taxonomy" id="110799"/>
    <lineage>
        <taxon>Eukaryota</taxon>
        <taxon>Metazoa</taxon>
        <taxon>Ecdysozoa</taxon>
        <taxon>Arthropoda</taxon>
        <taxon>Hexapoda</taxon>
        <taxon>Insecta</taxon>
        <taxon>Pterygota</taxon>
        <taxon>Neoptera</taxon>
        <taxon>Endopterygota</taxon>
        <taxon>Lepidoptera</taxon>
        <taxon>Glossata</taxon>
        <taxon>Ditrysia</taxon>
        <taxon>Papilionoidea</taxon>
        <taxon>Papilionidae</taxon>
        <taxon>Parnassiinae</taxon>
        <taxon>Parnassini</taxon>
        <taxon>Parnassius</taxon>
        <taxon>Parnassius</taxon>
    </lineage>
</organism>
<accession>A0A8S3XFS6</accession>
<dbReference type="GO" id="GO:0007155">
    <property type="term" value="P:cell adhesion"/>
    <property type="evidence" value="ECO:0007669"/>
    <property type="project" value="UniProtKB-KW"/>
</dbReference>
<keyword evidence="10" id="KW-0965">Cell junction</keyword>
<evidence type="ECO:0000313" key="16">
    <source>
        <dbReference type="Proteomes" id="UP000691718"/>
    </source>
</evidence>
<dbReference type="PANTHER" id="PTHR46180">
    <property type="entry name" value="VINCULIN"/>
    <property type="match status" value="1"/>
</dbReference>
<evidence type="ECO:0000256" key="13">
    <source>
        <dbReference type="ARBA" id="ARBA00023212"/>
    </source>
</evidence>
<evidence type="ECO:0000256" key="4">
    <source>
        <dbReference type="ARBA" id="ARBA00008376"/>
    </source>
</evidence>
<evidence type="ECO:0000256" key="6">
    <source>
        <dbReference type="ARBA" id="ARBA00022475"/>
    </source>
</evidence>
<evidence type="ECO:0000256" key="11">
    <source>
        <dbReference type="ARBA" id="ARBA00023136"/>
    </source>
</evidence>
<evidence type="ECO:0000256" key="8">
    <source>
        <dbReference type="ARBA" id="ARBA00022737"/>
    </source>
</evidence>
<keyword evidence="12" id="KW-0009">Actin-binding</keyword>
<protein>
    <recommendedName>
        <fullName evidence="5">Vinculin</fullName>
    </recommendedName>
</protein>
<evidence type="ECO:0000256" key="3">
    <source>
        <dbReference type="ARBA" id="ARBA00004536"/>
    </source>
</evidence>
<keyword evidence="6" id="KW-1003">Cell membrane</keyword>
<dbReference type="EMBL" id="CAJQZP010001151">
    <property type="protein sequence ID" value="CAG5023098.1"/>
    <property type="molecule type" value="Genomic_DNA"/>
</dbReference>
<comment type="caution">
    <text evidence="15">The sequence shown here is derived from an EMBL/GenBank/DDBJ whole genome shotgun (WGS) entry which is preliminary data.</text>
</comment>
<comment type="similarity">
    <text evidence="4">Belongs to the vinculin/alpha-catenin family.</text>
</comment>
<dbReference type="GO" id="GO:0005856">
    <property type="term" value="C:cytoskeleton"/>
    <property type="evidence" value="ECO:0007669"/>
    <property type="project" value="UniProtKB-SubCell"/>
</dbReference>
<dbReference type="InterPro" id="IPR017997">
    <property type="entry name" value="Vinculin"/>
</dbReference>
<comment type="subcellular location">
    <subcellularLocation>
        <location evidence="3">Cell junction</location>
        <location evidence="3">Adherens junction</location>
    </subcellularLocation>
    <subcellularLocation>
        <location evidence="2">Cell membrane</location>
        <topology evidence="2">Peripheral membrane protein</topology>
        <orientation evidence="2">Cytoplasmic side</orientation>
    </subcellularLocation>
    <subcellularLocation>
        <location evidence="1">Cytoplasm</location>
        <location evidence="1">Cytoskeleton</location>
    </subcellularLocation>
</comment>
<dbReference type="Proteomes" id="UP000691718">
    <property type="component" value="Unassembled WGS sequence"/>
</dbReference>
<proteinExistence type="inferred from homology"/>
<keyword evidence="9" id="KW-0130">Cell adhesion</keyword>
<keyword evidence="13" id="KW-0206">Cytoskeleton</keyword>
<dbReference type="InterPro" id="IPR006077">
    <property type="entry name" value="Vinculin/catenin"/>
</dbReference>
<dbReference type="Pfam" id="PF01044">
    <property type="entry name" value="Vinculin"/>
    <property type="match status" value="1"/>
</dbReference>
<evidence type="ECO:0000256" key="10">
    <source>
        <dbReference type="ARBA" id="ARBA00022949"/>
    </source>
</evidence>
<evidence type="ECO:0000256" key="12">
    <source>
        <dbReference type="ARBA" id="ARBA00023203"/>
    </source>
</evidence>
<evidence type="ECO:0000313" key="15">
    <source>
        <dbReference type="EMBL" id="CAG5023098.1"/>
    </source>
</evidence>
<keyword evidence="11" id="KW-0472">Membrane</keyword>
<dbReference type="GO" id="GO:0051015">
    <property type="term" value="F:actin filament binding"/>
    <property type="evidence" value="ECO:0007669"/>
    <property type="project" value="InterPro"/>
</dbReference>
<dbReference type="GO" id="GO:0005886">
    <property type="term" value="C:plasma membrane"/>
    <property type="evidence" value="ECO:0007669"/>
    <property type="project" value="UniProtKB-SubCell"/>
</dbReference>